<proteinExistence type="predicted"/>
<dbReference type="Proteomes" id="UP000001137">
    <property type="component" value="Chromosome"/>
</dbReference>
<dbReference type="AlphaFoldDB" id="A8MA29"/>
<organism evidence="1 2">
    <name type="scientific">Caldivirga maquilingensis (strain ATCC 700844 / DSM 13496 / JCM 10307 / IC-167)</name>
    <dbReference type="NCBI Taxonomy" id="397948"/>
    <lineage>
        <taxon>Archaea</taxon>
        <taxon>Thermoproteota</taxon>
        <taxon>Thermoprotei</taxon>
        <taxon>Thermoproteales</taxon>
        <taxon>Thermoproteaceae</taxon>
        <taxon>Caldivirga</taxon>
    </lineage>
</organism>
<dbReference type="EMBL" id="CP000852">
    <property type="protein sequence ID" value="ABW00961.1"/>
    <property type="molecule type" value="Genomic_DNA"/>
</dbReference>
<evidence type="ECO:0000313" key="1">
    <source>
        <dbReference type="EMBL" id="ABW00961.1"/>
    </source>
</evidence>
<sequence>MLSGVPLFAKRIESMENIRSIVSSEVAKYLKRGVNIEVNYIEDKPIIHVSGQLPMGDGKVKVIETLYLGSSGDGSEEHSTVMIQYEYGSLRIVGQVMVINVYEGVLLSREYVVNLGDEFKVLSDVVKVTVVGRDYVKIKDAIESARQQSTQQAKAASTQQSYYAI</sequence>
<dbReference type="RefSeq" id="WP_012185181.1">
    <property type="nucleotide sequence ID" value="NC_009954.1"/>
</dbReference>
<dbReference type="HOGENOM" id="CLU_1607062_0_0_2"/>
<dbReference type="GeneID" id="5709245"/>
<dbReference type="OrthoDB" id="378108at2157"/>
<name>A8MA29_CALMQ</name>
<dbReference type="KEGG" id="cma:Cmaq_0107"/>
<reference evidence="1 2" key="1">
    <citation type="submission" date="2007-10" db="EMBL/GenBank/DDBJ databases">
        <title>Complete sequence of Caldivirga maquilingensis IC-167.</title>
        <authorList>
            <consortium name="US DOE Joint Genome Institute"/>
            <person name="Copeland A."/>
            <person name="Lucas S."/>
            <person name="Lapidus A."/>
            <person name="Barry K."/>
            <person name="Glavina del Rio T."/>
            <person name="Dalin E."/>
            <person name="Tice H."/>
            <person name="Pitluck S."/>
            <person name="Saunders E."/>
            <person name="Brettin T."/>
            <person name="Bruce D."/>
            <person name="Detter J.C."/>
            <person name="Han C."/>
            <person name="Schmutz J."/>
            <person name="Larimer F."/>
            <person name="Land M."/>
            <person name="Hauser L."/>
            <person name="Kyrpides N."/>
            <person name="Ivanova N."/>
            <person name="Biddle J.F."/>
            <person name="Zhang Z."/>
            <person name="Fitz-Gibbon S.T."/>
            <person name="Lowe T.M."/>
            <person name="Saltikov C."/>
            <person name="House C.H."/>
            <person name="Richardson P."/>
        </authorList>
    </citation>
    <scope>NUCLEOTIDE SEQUENCE [LARGE SCALE GENOMIC DNA]</scope>
    <source>
        <strain evidence="2">ATCC 700844 / DSM 13496 / JCM 10307 / IC-167</strain>
    </source>
</reference>
<gene>
    <name evidence="1" type="ordered locus">Cmaq_0107</name>
</gene>
<accession>A8MA29</accession>
<keyword evidence="2" id="KW-1185">Reference proteome</keyword>
<protein>
    <submittedName>
        <fullName evidence="1">Uncharacterized protein</fullName>
    </submittedName>
</protein>
<evidence type="ECO:0000313" key="2">
    <source>
        <dbReference type="Proteomes" id="UP000001137"/>
    </source>
</evidence>